<feature type="region of interest" description="Disordered" evidence="3">
    <location>
        <begin position="370"/>
        <end position="397"/>
    </location>
</feature>
<feature type="region of interest" description="Disordered" evidence="3">
    <location>
        <begin position="1"/>
        <end position="39"/>
    </location>
</feature>
<evidence type="ECO:0000256" key="1">
    <source>
        <dbReference type="ARBA" id="ARBA00007549"/>
    </source>
</evidence>
<feature type="compositionally biased region" description="Basic residues" evidence="3">
    <location>
        <begin position="431"/>
        <end position="443"/>
    </location>
</feature>
<feature type="compositionally biased region" description="Basic and acidic residues" evidence="3">
    <location>
        <begin position="370"/>
        <end position="389"/>
    </location>
</feature>
<feature type="region of interest" description="Disordered" evidence="3">
    <location>
        <begin position="427"/>
        <end position="483"/>
    </location>
</feature>
<evidence type="ECO:0000259" key="4">
    <source>
        <dbReference type="PROSITE" id="PS50238"/>
    </source>
</evidence>
<dbReference type="AlphaFoldDB" id="A0A9P0G197"/>
<evidence type="ECO:0000256" key="3">
    <source>
        <dbReference type="SAM" id="MobiDB-lite"/>
    </source>
</evidence>
<dbReference type="PANTHER" id="PTHR15904:SF17">
    <property type="entry name" value="RHO-GAP DOMAIN-CONTAINING PROTEIN"/>
    <property type="match status" value="1"/>
</dbReference>
<feature type="compositionally biased region" description="Low complexity" evidence="3">
    <location>
        <begin position="454"/>
        <end position="463"/>
    </location>
</feature>
<feature type="domain" description="Rho-GAP" evidence="4">
    <location>
        <begin position="64"/>
        <end position="252"/>
    </location>
</feature>
<dbReference type="GO" id="GO:0007165">
    <property type="term" value="P:signal transduction"/>
    <property type="evidence" value="ECO:0007669"/>
    <property type="project" value="InterPro"/>
</dbReference>
<dbReference type="SUPFAM" id="SSF48350">
    <property type="entry name" value="GTPase activation domain, GAP"/>
    <property type="match status" value="1"/>
</dbReference>
<gene>
    <name evidence="5" type="ORF">BEMITA_LOCUS11936</name>
</gene>
<proteinExistence type="inferred from homology"/>
<dbReference type="Pfam" id="PF26116">
    <property type="entry name" value="FAM13A"/>
    <property type="match status" value="1"/>
</dbReference>
<comment type="similarity">
    <text evidence="1">Belongs to the FAM13 family.</text>
</comment>
<dbReference type="InterPro" id="IPR000198">
    <property type="entry name" value="RhoGAP_dom"/>
</dbReference>
<keyword evidence="2" id="KW-0175">Coiled coil</keyword>
<feature type="coiled-coil region" evidence="2">
    <location>
        <begin position="542"/>
        <end position="602"/>
    </location>
</feature>
<organism evidence="5 6">
    <name type="scientific">Bemisia tabaci</name>
    <name type="common">Sweetpotato whitefly</name>
    <name type="synonym">Aleurodes tabaci</name>
    <dbReference type="NCBI Taxonomy" id="7038"/>
    <lineage>
        <taxon>Eukaryota</taxon>
        <taxon>Metazoa</taxon>
        <taxon>Ecdysozoa</taxon>
        <taxon>Arthropoda</taxon>
        <taxon>Hexapoda</taxon>
        <taxon>Insecta</taxon>
        <taxon>Pterygota</taxon>
        <taxon>Neoptera</taxon>
        <taxon>Paraneoptera</taxon>
        <taxon>Hemiptera</taxon>
        <taxon>Sternorrhyncha</taxon>
        <taxon>Aleyrodoidea</taxon>
        <taxon>Aleyrodidae</taxon>
        <taxon>Aleyrodinae</taxon>
        <taxon>Bemisia</taxon>
    </lineage>
</organism>
<accession>A0A9P0G197</accession>
<dbReference type="PROSITE" id="PS50238">
    <property type="entry name" value="RHOGAP"/>
    <property type="match status" value="1"/>
</dbReference>
<sequence>MRRPTFCSNSVGVQAPRSPSAASETPAAPASEREPPQEGRISRVRKMLANSLHRRSGTVKTFKVPLRELPVTPDGVPLIVDKLCTFLQQYGLDIEGLFRLSGGNPKLVEQLKIWIDRTGDVCLEACGDITSVACLLKVWLRDLPEPLVPPETTADLVRQYYKYQDDEVKELREGVRKAFSTLPCVNQKTFQAILRLLHCYVEKQFSCAMNNDVMNLARVFSPLLLCAEFYGISTPETDAIMAKLIVDCNHIFSDCNRFIMCGSTSEIKPVSVLTEITRLTNQRKRKDVPLCQAVDRKFVRSNSEERMADGEGRSRKMEGIRRVSSSEDFRNTIGRSYANIKASQLMELIAESAPTIVEKAIAGVLHEQNSDEGHQMELDPPHLKKKDTESVENVENNPPECVPAAVAAPRPMINLDGNENELRRACERLAPAKRTRRPRKVKSRFSYDSDDSKSVSSEQSDQSPGDAVEATPNPDDGMPSLQQCINFSEPLSATAEWHTSNNNIMGGESKLASPRNDLIVSKRTFTPSPGQTNLLTDRETHITQLNKQIHSLKKKLQRYKEGFEREFGYPPSVADKMANPDTKHMINQLNKLRKDLKIYKEDGYTGVPTQVVHQSNGLVSTYAIKEKAVKEMEMKLEEKRIAASRPHCLEELSHEQVLEEKTAVQKALLHLENIFGRPNDKEERDLFRPLYDRYRSLKRMLIKTAPSKLKESVTELATIHEHETMEFAGGSGQTTASAPAQPVPVKSPSNTTTDLLKAEQFHSLSFPELVEQQKTVKEDKKRLRRCLKEFEEEFLATTGRKLQKEDRLPMEQIYNQYKNTKAKLRLLDALVAKAR</sequence>
<dbReference type="Gene3D" id="1.10.555.10">
    <property type="entry name" value="Rho GTPase activation protein"/>
    <property type="match status" value="1"/>
</dbReference>
<evidence type="ECO:0000256" key="2">
    <source>
        <dbReference type="SAM" id="Coils"/>
    </source>
</evidence>
<dbReference type="CDD" id="cd00159">
    <property type="entry name" value="RhoGAP"/>
    <property type="match status" value="1"/>
</dbReference>
<dbReference type="Pfam" id="PF00620">
    <property type="entry name" value="RhoGAP"/>
    <property type="match status" value="1"/>
</dbReference>
<name>A0A9P0G197_BEMTA</name>
<feature type="region of interest" description="Disordered" evidence="3">
    <location>
        <begin position="729"/>
        <end position="750"/>
    </location>
</feature>
<dbReference type="Proteomes" id="UP001152759">
    <property type="component" value="Chromosome 7"/>
</dbReference>
<evidence type="ECO:0000313" key="6">
    <source>
        <dbReference type="Proteomes" id="UP001152759"/>
    </source>
</evidence>
<feature type="compositionally biased region" description="Low complexity" evidence="3">
    <location>
        <begin position="15"/>
        <end position="30"/>
    </location>
</feature>
<dbReference type="InterPro" id="IPR039102">
    <property type="entry name" value="FAM13"/>
</dbReference>
<feature type="region of interest" description="Disordered" evidence="3">
    <location>
        <begin position="303"/>
        <end position="323"/>
    </location>
</feature>
<dbReference type="InterPro" id="IPR059029">
    <property type="entry name" value="FAM13A_dom"/>
</dbReference>
<dbReference type="EMBL" id="OU963868">
    <property type="protein sequence ID" value="CAH0775762.1"/>
    <property type="molecule type" value="Genomic_DNA"/>
</dbReference>
<evidence type="ECO:0000313" key="5">
    <source>
        <dbReference type="EMBL" id="CAH0775762.1"/>
    </source>
</evidence>
<dbReference type="InterPro" id="IPR008936">
    <property type="entry name" value="Rho_GTPase_activation_prot"/>
</dbReference>
<feature type="compositionally biased region" description="Polar residues" evidence="3">
    <location>
        <begin position="1"/>
        <end position="12"/>
    </location>
</feature>
<protein>
    <recommendedName>
        <fullName evidence="4">Rho-GAP domain-containing protein</fullName>
    </recommendedName>
</protein>
<dbReference type="SMART" id="SM00324">
    <property type="entry name" value="RhoGAP"/>
    <property type="match status" value="1"/>
</dbReference>
<dbReference type="PANTHER" id="PTHR15904">
    <property type="entry name" value="FAM13"/>
    <property type="match status" value="1"/>
</dbReference>
<reference evidence="5" key="1">
    <citation type="submission" date="2021-12" db="EMBL/GenBank/DDBJ databases">
        <authorList>
            <person name="King R."/>
        </authorList>
    </citation>
    <scope>NUCLEOTIDE SEQUENCE</scope>
</reference>
<keyword evidence="6" id="KW-1185">Reference proteome</keyword>